<sequence>MMSAFFTYFLQINMALAVLVIAYYVLLRKVKLLLLNRCILLLILVVSAGLPFCPAITYKSGITHVQEDRLSPGNKDNRSGAILFPSTVKNATEGNVKNIYRGLLIVYGFISLVLIVKLIVQVASIKRIIRNSDQIKEEGLVYCRTEKYAAPFSFFTYIVLPKELDAAYPQVLVHEQAHARQWHSVDALLSELVCALLWINPIVYLYRKLVKANLEFLADEAVLSTGADAPAYQLSLLQYALKASGNTVMSSFYSSTIKSRIRMMNAERPYARGKISYCLIVPVLVAVYLCIIPPRAIPREVAMRQSLSNRLPGNNMGNDKGKDTKAASVLRKESKLKGIPKQSNVFAKERLKPTIVENTSTVSTLYIDARTDTVRINLRPAEQPIMQPFTGLYLIGDKTYSEPELRKAVEQAGQLVIILPAKPRIAYYSPGSADAIQRWGSQAEKGIVQVEPITIAGL</sequence>
<feature type="transmembrane region" description="Helical" evidence="1">
    <location>
        <begin position="275"/>
        <end position="294"/>
    </location>
</feature>
<accession>A0A3B7MGU7</accession>
<dbReference type="CDD" id="cd07341">
    <property type="entry name" value="M56_BlaR1_MecR1_like"/>
    <property type="match status" value="1"/>
</dbReference>
<dbReference type="Proteomes" id="UP000263900">
    <property type="component" value="Chromosome"/>
</dbReference>
<evidence type="ECO:0000259" key="2">
    <source>
        <dbReference type="Pfam" id="PF05569"/>
    </source>
</evidence>
<dbReference type="Pfam" id="PF05569">
    <property type="entry name" value="Peptidase_M56"/>
    <property type="match status" value="1"/>
</dbReference>
<proteinExistence type="predicted"/>
<keyword evidence="4" id="KW-1185">Reference proteome</keyword>
<feature type="transmembrane region" description="Helical" evidence="1">
    <location>
        <begin position="6"/>
        <end position="26"/>
    </location>
</feature>
<dbReference type="KEGG" id="pseg:D3H65_00465"/>
<feature type="transmembrane region" description="Helical" evidence="1">
    <location>
        <begin position="38"/>
        <end position="58"/>
    </location>
</feature>
<dbReference type="PANTHER" id="PTHR34978:SF3">
    <property type="entry name" value="SLR0241 PROTEIN"/>
    <property type="match status" value="1"/>
</dbReference>
<organism evidence="3 4">
    <name type="scientific">Paraflavitalea soli</name>
    <dbReference type="NCBI Taxonomy" id="2315862"/>
    <lineage>
        <taxon>Bacteria</taxon>
        <taxon>Pseudomonadati</taxon>
        <taxon>Bacteroidota</taxon>
        <taxon>Chitinophagia</taxon>
        <taxon>Chitinophagales</taxon>
        <taxon>Chitinophagaceae</taxon>
        <taxon>Paraflavitalea</taxon>
    </lineage>
</organism>
<evidence type="ECO:0000313" key="4">
    <source>
        <dbReference type="Proteomes" id="UP000263900"/>
    </source>
</evidence>
<protein>
    <recommendedName>
        <fullName evidence="2">Peptidase M56 domain-containing protein</fullName>
    </recommendedName>
</protein>
<gene>
    <name evidence="3" type="ORF">D3H65_00465</name>
</gene>
<dbReference type="PANTHER" id="PTHR34978">
    <property type="entry name" value="POSSIBLE SENSOR-TRANSDUCER PROTEIN BLAR"/>
    <property type="match status" value="1"/>
</dbReference>
<evidence type="ECO:0000313" key="3">
    <source>
        <dbReference type="EMBL" id="AXY72543.1"/>
    </source>
</evidence>
<dbReference type="EMBL" id="CP032157">
    <property type="protein sequence ID" value="AXY72543.1"/>
    <property type="molecule type" value="Genomic_DNA"/>
</dbReference>
<keyword evidence="1" id="KW-0812">Transmembrane</keyword>
<dbReference type="InterPro" id="IPR052173">
    <property type="entry name" value="Beta-lactam_resp_regulator"/>
</dbReference>
<name>A0A3B7MGU7_9BACT</name>
<keyword evidence="1" id="KW-1133">Transmembrane helix</keyword>
<evidence type="ECO:0000256" key="1">
    <source>
        <dbReference type="SAM" id="Phobius"/>
    </source>
</evidence>
<feature type="domain" description="Peptidase M56" evidence="2">
    <location>
        <begin position="9"/>
        <end position="263"/>
    </location>
</feature>
<feature type="transmembrane region" description="Helical" evidence="1">
    <location>
        <begin position="99"/>
        <end position="120"/>
    </location>
</feature>
<dbReference type="AlphaFoldDB" id="A0A3B7MGU7"/>
<dbReference type="OrthoDB" id="1522859at2"/>
<dbReference type="InterPro" id="IPR008756">
    <property type="entry name" value="Peptidase_M56"/>
</dbReference>
<reference evidence="3 4" key="1">
    <citation type="submission" date="2018-09" db="EMBL/GenBank/DDBJ databases">
        <title>Genome sequencing of strain 6GH32-13.</title>
        <authorList>
            <person name="Weon H.-Y."/>
            <person name="Heo J."/>
            <person name="Kwon S.-W."/>
        </authorList>
    </citation>
    <scope>NUCLEOTIDE SEQUENCE [LARGE SCALE GENOMIC DNA]</scope>
    <source>
        <strain evidence="3 4">5GH32-13</strain>
    </source>
</reference>
<keyword evidence="1" id="KW-0472">Membrane</keyword>